<dbReference type="GO" id="GO:0016592">
    <property type="term" value="C:mediator complex"/>
    <property type="evidence" value="ECO:0007669"/>
    <property type="project" value="TreeGrafter"/>
</dbReference>
<feature type="compositionally biased region" description="Low complexity" evidence="1">
    <location>
        <begin position="288"/>
        <end position="309"/>
    </location>
</feature>
<dbReference type="EMBL" id="JAEHOD010000047">
    <property type="protein sequence ID" value="KAG2437141.1"/>
    <property type="molecule type" value="Genomic_DNA"/>
</dbReference>
<dbReference type="GO" id="GO:0003713">
    <property type="term" value="F:transcription coactivator activity"/>
    <property type="evidence" value="ECO:0007669"/>
    <property type="project" value="TreeGrafter"/>
</dbReference>
<feature type="region of interest" description="Disordered" evidence="1">
    <location>
        <begin position="607"/>
        <end position="679"/>
    </location>
</feature>
<dbReference type="Proteomes" id="UP000613740">
    <property type="component" value="Unassembled WGS sequence"/>
</dbReference>
<proteinExistence type="predicted"/>
<feature type="region of interest" description="Disordered" evidence="1">
    <location>
        <begin position="342"/>
        <end position="374"/>
    </location>
</feature>
<feature type="transmembrane region" description="Helical" evidence="2">
    <location>
        <begin position="20"/>
        <end position="42"/>
    </location>
</feature>
<feature type="compositionally biased region" description="Low complexity" evidence="1">
    <location>
        <begin position="436"/>
        <end position="465"/>
    </location>
</feature>
<dbReference type="InterPro" id="IPR051647">
    <property type="entry name" value="Mediator_comp_sub12"/>
</dbReference>
<dbReference type="PANTHER" id="PTHR46007">
    <property type="entry name" value="MEDIATOR OF RNA POLYMERASE II TRANSCRIPTION SUBUNIT 12"/>
    <property type="match status" value="1"/>
</dbReference>
<feature type="region of interest" description="Disordered" evidence="1">
    <location>
        <begin position="418"/>
        <end position="465"/>
    </location>
</feature>
<comment type="caution">
    <text evidence="3">The sequence shown here is derived from an EMBL/GenBank/DDBJ whole genome shotgun (WGS) entry which is preliminary data.</text>
</comment>
<reference evidence="3" key="1">
    <citation type="journal article" date="2020" name="bioRxiv">
        <title>Comparative genomics of Chlamydomonas.</title>
        <authorList>
            <person name="Craig R.J."/>
            <person name="Hasan A.R."/>
            <person name="Ness R.W."/>
            <person name="Keightley P.D."/>
        </authorList>
    </citation>
    <scope>NUCLEOTIDE SEQUENCE</scope>
    <source>
        <strain evidence="3">CCAP 11/173</strain>
    </source>
</reference>
<dbReference type="AlphaFoldDB" id="A0A835W672"/>
<feature type="compositionally biased region" description="Low complexity" evidence="1">
    <location>
        <begin position="362"/>
        <end position="373"/>
    </location>
</feature>
<dbReference type="PANTHER" id="PTHR46007:SF8">
    <property type="entry name" value="C2H2-TYPE DOMAIN-CONTAINING PROTEIN"/>
    <property type="match status" value="1"/>
</dbReference>
<feature type="region of interest" description="Disordered" evidence="1">
    <location>
        <begin position="275"/>
        <end position="323"/>
    </location>
</feature>
<feature type="compositionally biased region" description="Polar residues" evidence="1">
    <location>
        <begin position="346"/>
        <end position="357"/>
    </location>
</feature>
<dbReference type="GO" id="GO:0045944">
    <property type="term" value="P:positive regulation of transcription by RNA polymerase II"/>
    <property type="evidence" value="ECO:0007669"/>
    <property type="project" value="TreeGrafter"/>
</dbReference>
<dbReference type="OrthoDB" id="546260at2759"/>
<keyword evidence="2" id="KW-1133">Transmembrane helix</keyword>
<name>A0A835W672_9CHLO</name>
<keyword evidence="4" id="KW-1185">Reference proteome</keyword>
<keyword evidence="2" id="KW-0812">Transmembrane</keyword>
<protein>
    <submittedName>
        <fullName evidence="3">Uncharacterized protein</fullName>
    </submittedName>
</protein>
<feature type="compositionally biased region" description="Pro residues" evidence="1">
    <location>
        <begin position="424"/>
        <end position="435"/>
    </location>
</feature>
<feature type="region of interest" description="Disordered" evidence="1">
    <location>
        <begin position="98"/>
        <end position="141"/>
    </location>
</feature>
<feature type="compositionally biased region" description="Acidic residues" evidence="1">
    <location>
        <begin position="130"/>
        <end position="139"/>
    </location>
</feature>
<sequence>MSESGGAIASALANAAGRWLSLLPLLLLLVGPLAAYAAMWLLRERRTRRALQQQQQALRPCAAIKQQQQQQAQKQQQQQQETAVPEAGGGAVKAVGATARPWARPTGGSRNFVPVTTPAGDDAPDASTNADDEDDDGSEPELLRWRRFDPCAYMPGLPARWRLLLGLFRHTVVCRPSNDASLGLRGWREGRLARWELTFPVLTVFDAPGQAVPGEGFHEWPLFDIFKIPLSGLVSWEDYLGRGLPHAERRKVRQRTKLYGSFESRGLLHCEVVCLGPPTPPTSPPPQQQHHQQQQQQQQTQQQTQQHHQGAARQGGEQEAVELSPAAVAAAAAATAAAAAGERIAGSSSSSNDQLTTRALRPPHVSGGSPGSPAARSLVDELWRLYEATGRRNGFTEVTRQQFAQLLEQAPGVKVIVIREGRRPAPPPPRPPPLPGGRLDGTCSSSSFTPSSTSTSSSSAAEGPAAATGPAAAAATGPAAAAAAAAAFEAVGGAAAAAARPAAVLAFGVLLPQRNSLQLLYAGLDYEQPLVRQSNAYFQIVFVALQLALDHNRRVAEAAVASAAEAAASGGDGSSSGSSSSGMKAEATAMAAAVAAGPLSPFSSAAVASEPQQLRDQRGTVAAAQRPTAVAGGQEEELQPQPQLPPPQLQPQPPPQPPPPQPQPQQQQQQQQPPPQQQQQLRPFDWLDLGPGHRFVKTHLGAVPQPLSLYLRGIGPLGHALGGRLLGRHLDARRLLTDP</sequence>
<feature type="compositionally biased region" description="Low complexity" evidence="1">
    <location>
        <begin position="664"/>
        <end position="679"/>
    </location>
</feature>
<evidence type="ECO:0000313" key="4">
    <source>
        <dbReference type="Proteomes" id="UP000613740"/>
    </source>
</evidence>
<feature type="compositionally biased region" description="Pro residues" evidence="1">
    <location>
        <begin position="277"/>
        <end position="287"/>
    </location>
</feature>
<accession>A0A835W672</accession>
<organism evidence="3 4">
    <name type="scientific">Chlamydomonas schloesseri</name>
    <dbReference type="NCBI Taxonomy" id="2026947"/>
    <lineage>
        <taxon>Eukaryota</taxon>
        <taxon>Viridiplantae</taxon>
        <taxon>Chlorophyta</taxon>
        <taxon>core chlorophytes</taxon>
        <taxon>Chlorophyceae</taxon>
        <taxon>CS clade</taxon>
        <taxon>Chlamydomonadales</taxon>
        <taxon>Chlamydomonadaceae</taxon>
        <taxon>Chlamydomonas</taxon>
    </lineage>
</organism>
<evidence type="ECO:0000256" key="2">
    <source>
        <dbReference type="SAM" id="Phobius"/>
    </source>
</evidence>
<evidence type="ECO:0000256" key="1">
    <source>
        <dbReference type="SAM" id="MobiDB-lite"/>
    </source>
</evidence>
<feature type="compositionally biased region" description="Pro residues" evidence="1">
    <location>
        <begin position="642"/>
        <end position="663"/>
    </location>
</feature>
<gene>
    <name evidence="3" type="ORF">HYH02_011397</name>
</gene>
<evidence type="ECO:0000313" key="3">
    <source>
        <dbReference type="EMBL" id="KAG2437141.1"/>
    </source>
</evidence>
<keyword evidence="2" id="KW-0472">Membrane</keyword>